<protein>
    <submittedName>
        <fullName evidence="2">Uncharacterized protein</fullName>
    </submittedName>
</protein>
<feature type="compositionally biased region" description="Basic residues" evidence="1">
    <location>
        <begin position="152"/>
        <end position="162"/>
    </location>
</feature>
<gene>
    <name evidence="2" type="ORF">KYK14_12800</name>
</gene>
<feature type="region of interest" description="Disordered" evidence="1">
    <location>
        <begin position="140"/>
        <end position="162"/>
    </location>
</feature>
<comment type="caution">
    <text evidence="2">The sequence shown here is derived from an EMBL/GenBank/DDBJ whole genome shotgun (WGS) entry which is preliminary data.</text>
</comment>
<proteinExistence type="predicted"/>
<dbReference type="Proteomes" id="UP000826188">
    <property type="component" value="Unassembled WGS sequence"/>
</dbReference>
<dbReference type="RefSeq" id="WP_219159290.1">
    <property type="nucleotide sequence ID" value="NZ_JAHWGL010000051.1"/>
</dbReference>
<keyword evidence="3" id="KW-1185">Reference proteome</keyword>
<accession>A0ABS6X0S5</accession>
<sequence>MHADYQSHLTAAEKAQLEVGQPVDKMHVSYWRSNPSQIYWQGPLTVTKEQGKFIFVEHGEWKQYNKAGQLISHTQHTAPFEGYNRTHVGSVLFDQYADSSLVAGAVVVHLTRIEFRNATPTDTSKITYWDYLPQQNKTLSSSSIQFDAQGKKGPRIPGKPRP</sequence>
<evidence type="ECO:0000256" key="1">
    <source>
        <dbReference type="SAM" id="MobiDB-lite"/>
    </source>
</evidence>
<evidence type="ECO:0000313" key="3">
    <source>
        <dbReference type="Proteomes" id="UP000826188"/>
    </source>
</evidence>
<name>A0ABS6X0S5_9BACT</name>
<reference evidence="2 3" key="1">
    <citation type="submission" date="2021-07" db="EMBL/GenBank/DDBJ databases">
        <title>Hymenobacter profundi sp. nov., isolated from deep-sea water.</title>
        <authorList>
            <person name="Kim M.K."/>
        </authorList>
    </citation>
    <scope>NUCLEOTIDE SEQUENCE [LARGE SCALE GENOMIC DNA]</scope>
    <source>
        <strain evidence="2 3">M2</strain>
    </source>
</reference>
<dbReference type="EMBL" id="JAHWGL010000051">
    <property type="protein sequence ID" value="MBW3129435.1"/>
    <property type="molecule type" value="Genomic_DNA"/>
</dbReference>
<organism evidence="2 3">
    <name type="scientific">Hymenobacter profundi</name>
    <dbReference type="NCBI Taxonomy" id="1982110"/>
    <lineage>
        <taxon>Bacteria</taxon>
        <taxon>Pseudomonadati</taxon>
        <taxon>Bacteroidota</taxon>
        <taxon>Cytophagia</taxon>
        <taxon>Cytophagales</taxon>
        <taxon>Hymenobacteraceae</taxon>
        <taxon>Hymenobacter</taxon>
    </lineage>
</organism>
<evidence type="ECO:0000313" key="2">
    <source>
        <dbReference type="EMBL" id="MBW3129435.1"/>
    </source>
</evidence>